<organism evidence="1 2">
    <name type="scientific">Vigna unguiculata</name>
    <name type="common">Cowpea</name>
    <dbReference type="NCBI Taxonomy" id="3917"/>
    <lineage>
        <taxon>Eukaryota</taxon>
        <taxon>Viridiplantae</taxon>
        <taxon>Streptophyta</taxon>
        <taxon>Embryophyta</taxon>
        <taxon>Tracheophyta</taxon>
        <taxon>Spermatophyta</taxon>
        <taxon>Magnoliopsida</taxon>
        <taxon>eudicotyledons</taxon>
        <taxon>Gunneridae</taxon>
        <taxon>Pentapetalae</taxon>
        <taxon>rosids</taxon>
        <taxon>fabids</taxon>
        <taxon>Fabales</taxon>
        <taxon>Fabaceae</taxon>
        <taxon>Papilionoideae</taxon>
        <taxon>50 kb inversion clade</taxon>
        <taxon>NPAAA clade</taxon>
        <taxon>indigoferoid/millettioid clade</taxon>
        <taxon>Phaseoleae</taxon>
        <taxon>Vigna</taxon>
    </lineage>
</organism>
<sequence>MMGRKEEVETSQGQQWCGGNSNDARVTRWQTLTVVVVVANFVTAKRWQQQRCNGSGSGAMAVEPKQQRHFFWTTNDDFVGEATSFDGGGHDGWRLERKIEKWVRRLTKAMAASMVLDGGVCRWRKRKREKWVRRGRVKRLFFFNPRQANPRRLWKSSS</sequence>
<evidence type="ECO:0000313" key="2">
    <source>
        <dbReference type="Proteomes" id="UP000501690"/>
    </source>
</evidence>
<protein>
    <submittedName>
        <fullName evidence="1">Uncharacterized protein</fullName>
    </submittedName>
</protein>
<accession>A0A4D6LY51</accession>
<dbReference type="Proteomes" id="UP000501690">
    <property type="component" value="Linkage Group LG5"/>
</dbReference>
<dbReference type="EMBL" id="CP039349">
    <property type="protein sequence ID" value="QCD93822.1"/>
    <property type="molecule type" value="Genomic_DNA"/>
</dbReference>
<reference evidence="1 2" key="1">
    <citation type="submission" date="2019-04" db="EMBL/GenBank/DDBJ databases">
        <title>An improved genome assembly and genetic linkage map for asparagus bean, Vigna unguiculata ssp. sesquipedialis.</title>
        <authorList>
            <person name="Xia Q."/>
            <person name="Zhang R."/>
            <person name="Dong Y."/>
        </authorList>
    </citation>
    <scope>NUCLEOTIDE SEQUENCE [LARGE SCALE GENOMIC DNA]</scope>
    <source>
        <tissue evidence="1">Leaf</tissue>
    </source>
</reference>
<name>A0A4D6LY51_VIGUN</name>
<proteinExistence type="predicted"/>
<dbReference type="AlphaFoldDB" id="A0A4D6LY51"/>
<keyword evidence="2" id="KW-1185">Reference proteome</keyword>
<evidence type="ECO:0000313" key="1">
    <source>
        <dbReference type="EMBL" id="QCD93822.1"/>
    </source>
</evidence>
<gene>
    <name evidence="1" type="ORF">DEO72_LG5g1898</name>
</gene>